<dbReference type="EMBL" id="KN831796">
    <property type="protein sequence ID" value="KIM37559.1"/>
    <property type="molecule type" value="Genomic_DNA"/>
</dbReference>
<keyword evidence="2" id="KW-1185">Reference proteome</keyword>
<reference evidence="1 2" key="1">
    <citation type="submission" date="2014-04" db="EMBL/GenBank/DDBJ databases">
        <authorList>
            <consortium name="DOE Joint Genome Institute"/>
            <person name="Kuo A."/>
            <person name="Gay G."/>
            <person name="Dore J."/>
            <person name="Kohler A."/>
            <person name="Nagy L.G."/>
            <person name="Floudas D."/>
            <person name="Copeland A."/>
            <person name="Barry K.W."/>
            <person name="Cichocki N."/>
            <person name="Veneault-Fourrey C."/>
            <person name="LaButti K."/>
            <person name="Lindquist E.A."/>
            <person name="Lipzen A."/>
            <person name="Lundell T."/>
            <person name="Morin E."/>
            <person name="Murat C."/>
            <person name="Sun H."/>
            <person name="Tunlid A."/>
            <person name="Henrissat B."/>
            <person name="Grigoriev I.V."/>
            <person name="Hibbett D.S."/>
            <person name="Martin F."/>
            <person name="Nordberg H.P."/>
            <person name="Cantor M.N."/>
            <person name="Hua S.X."/>
        </authorList>
    </citation>
    <scope>NUCLEOTIDE SEQUENCE [LARGE SCALE GENOMIC DNA]</scope>
    <source>
        <strain evidence="2">h7</strain>
    </source>
</reference>
<protein>
    <submittedName>
        <fullName evidence="1">Uncharacterized protein</fullName>
    </submittedName>
</protein>
<evidence type="ECO:0000313" key="1">
    <source>
        <dbReference type="EMBL" id="KIM37559.1"/>
    </source>
</evidence>
<evidence type="ECO:0000313" key="2">
    <source>
        <dbReference type="Proteomes" id="UP000053424"/>
    </source>
</evidence>
<gene>
    <name evidence="1" type="ORF">M413DRAFT_448369</name>
</gene>
<name>A0A0C3BZU0_HEBCY</name>
<accession>A0A0C3BZU0</accession>
<dbReference type="AlphaFoldDB" id="A0A0C3BZU0"/>
<proteinExistence type="predicted"/>
<organism evidence="1 2">
    <name type="scientific">Hebeloma cylindrosporum</name>
    <dbReference type="NCBI Taxonomy" id="76867"/>
    <lineage>
        <taxon>Eukaryota</taxon>
        <taxon>Fungi</taxon>
        <taxon>Dikarya</taxon>
        <taxon>Basidiomycota</taxon>
        <taxon>Agaricomycotina</taxon>
        <taxon>Agaricomycetes</taxon>
        <taxon>Agaricomycetidae</taxon>
        <taxon>Agaricales</taxon>
        <taxon>Agaricineae</taxon>
        <taxon>Hymenogastraceae</taxon>
        <taxon>Hebeloma</taxon>
    </lineage>
</organism>
<reference evidence="2" key="2">
    <citation type="submission" date="2015-01" db="EMBL/GenBank/DDBJ databases">
        <title>Evolutionary Origins and Diversification of the Mycorrhizal Mutualists.</title>
        <authorList>
            <consortium name="DOE Joint Genome Institute"/>
            <consortium name="Mycorrhizal Genomics Consortium"/>
            <person name="Kohler A."/>
            <person name="Kuo A."/>
            <person name="Nagy L.G."/>
            <person name="Floudas D."/>
            <person name="Copeland A."/>
            <person name="Barry K.W."/>
            <person name="Cichocki N."/>
            <person name="Veneault-Fourrey C."/>
            <person name="LaButti K."/>
            <person name="Lindquist E.A."/>
            <person name="Lipzen A."/>
            <person name="Lundell T."/>
            <person name="Morin E."/>
            <person name="Murat C."/>
            <person name="Riley R."/>
            <person name="Ohm R."/>
            <person name="Sun H."/>
            <person name="Tunlid A."/>
            <person name="Henrissat B."/>
            <person name="Grigoriev I.V."/>
            <person name="Hibbett D.S."/>
            <person name="Martin F."/>
        </authorList>
    </citation>
    <scope>NUCLEOTIDE SEQUENCE [LARGE SCALE GENOMIC DNA]</scope>
    <source>
        <strain evidence="2">h7</strain>
    </source>
</reference>
<dbReference type="HOGENOM" id="CLU_3106609_0_0_1"/>
<dbReference type="Proteomes" id="UP000053424">
    <property type="component" value="Unassembled WGS sequence"/>
</dbReference>
<sequence length="51" mass="6022">MGSRDVREGQEGFRIKAEVGRRKRWDSLGRKELPRAFDTARTFLDTTRIVR</sequence>